<evidence type="ECO:0000313" key="2">
    <source>
        <dbReference type="Proteomes" id="UP000704960"/>
    </source>
</evidence>
<evidence type="ECO:0000313" key="1">
    <source>
        <dbReference type="EMBL" id="MBI4132400.1"/>
    </source>
</evidence>
<sequence length="48" mass="5690">MIKKEKGKYVVRSESTGRSFGSYKTLTEAKRRLLQVEFFKHAKGKRRK</sequence>
<accession>A0A933DRQ4</accession>
<dbReference type="AlphaFoldDB" id="A0A933DRQ4"/>
<name>A0A933DRQ4_9BACT</name>
<proteinExistence type="predicted"/>
<comment type="caution">
    <text evidence="1">The sequence shown here is derived from an EMBL/GenBank/DDBJ whole genome shotgun (WGS) entry which is preliminary data.</text>
</comment>
<dbReference type="Proteomes" id="UP000704960">
    <property type="component" value="Unassembled WGS sequence"/>
</dbReference>
<dbReference type="EMBL" id="JACQMJ010000008">
    <property type="protein sequence ID" value="MBI4132400.1"/>
    <property type="molecule type" value="Genomic_DNA"/>
</dbReference>
<gene>
    <name evidence="1" type="ORF">HY474_02090</name>
</gene>
<reference evidence="1" key="1">
    <citation type="submission" date="2020-07" db="EMBL/GenBank/DDBJ databases">
        <title>Huge and variable diversity of episymbiotic CPR bacteria and DPANN archaea in groundwater ecosystems.</title>
        <authorList>
            <person name="He C.Y."/>
            <person name="Keren R."/>
            <person name="Whittaker M."/>
            <person name="Farag I.F."/>
            <person name="Doudna J."/>
            <person name="Cate J.H.D."/>
            <person name="Banfield J.F."/>
        </authorList>
    </citation>
    <scope>NUCLEOTIDE SEQUENCE</scope>
    <source>
        <strain evidence="1">NC_groundwater_1226_Ag_S-0.1um_59_124</strain>
    </source>
</reference>
<organism evidence="1 2">
    <name type="scientific">Candidatus Sungiibacteriota bacterium</name>
    <dbReference type="NCBI Taxonomy" id="2750080"/>
    <lineage>
        <taxon>Bacteria</taxon>
        <taxon>Candidatus Sungiibacteriota</taxon>
    </lineage>
</organism>
<protein>
    <submittedName>
        <fullName evidence="1">Uncharacterized protein</fullName>
    </submittedName>
</protein>